<comment type="caution">
    <text evidence="1">The sequence shown here is derived from an EMBL/GenBank/DDBJ whole genome shotgun (WGS) entry which is preliminary data.</text>
</comment>
<name>A0A5J4LB95_9ZZZZ</name>
<dbReference type="EMBL" id="BLAB01000001">
    <property type="protein sequence ID" value="GER94836.1"/>
    <property type="molecule type" value="Genomic_DNA"/>
</dbReference>
<dbReference type="EMBL" id="BLAB01000002">
    <property type="protein sequence ID" value="GER94958.1"/>
    <property type="molecule type" value="Genomic_DNA"/>
</dbReference>
<reference evidence="1" key="1">
    <citation type="submission" date="2019-10" db="EMBL/GenBank/DDBJ databases">
        <title>Metagenomic sequencing of thiosulfate-disproportionating enrichment culture.</title>
        <authorList>
            <person name="Umezawa K."/>
            <person name="Kojima H."/>
            <person name="Fukui M."/>
        </authorList>
    </citation>
    <scope>NUCLEOTIDE SEQUENCE</scope>
    <source>
        <strain evidence="1">45J</strain>
    </source>
</reference>
<organism evidence="1">
    <name type="scientific">hot springs metagenome</name>
    <dbReference type="NCBI Taxonomy" id="433727"/>
    <lineage>
        <taxon>unclassified sequences</taxon>
        <taxon>metagenomes</taxon>
        <taxon>ecological metagenomes</taxon>
    </lineage>
</organism>
<evidence type="ECO:0000313" key="2">
    <source>
        <dbReference type="EMBL" id="GER94958.1"/>
    </source>
</evidence>
<gene>
    <name evidence="1" type="ORF">A45J_2602</name>
    <name evidence="2" type="ORF">A45J_2724</name>
</gene>
<accession>A0A5J4LB95</accession>
<sequence>MRQPNPKHEVLLKLQDIVNSKDDLWREIGKLARTLDYILIEDFYERILKELEVVEQHIGETEEVKELKDLIVSLTTLPSPAVASHSAA</sequence>
<evidence type="ECO:0000313" key="1">
    <source>
        <dbReference type="EMBL" id="GER94836.1"/>
    </source>
</evidence>
<proteinExistence type="predicted"/>
<protein>
    <submittedName>
        <fullName evidence="1">Uncharacterized protein</fullName>
    </submittedName>
</protein>
<dbReference type="AlphaFoldDB" id="A0A5J4LB95"/>